<sequence length="711" mass="79929">MRGARLKINLQETESLNSFAVPSDEWTCWRSNWISKAVSLLEDYRQHIAILTIFFLFTGLFFLERFWHYRYESEHRDLRRVMGVGIAVTRGAAASMSFCFGLILLTVCRNVMTLLRETPLMHYIPFDSAITFHKIIAIVAGVFAAIHSIGHCINFYHVATQSKEGLQCLFQEAVFGSNFQPSISYWFYGTITGVTGIMLVVVMSIIYVFAAPAVLKQAYHAFHLTHFLNILLYVLIVAHGLPKLLDTPKFIYFVAGPLVIFIIDRILGMRQNYRQLQIVSAALLPSDIIHIEFKRPRHFRFRSGQWVRISCPAFSCNFNERHAFSVASAPQQTSLEMYIKAVGPWTWKLRHHIGCAQANGEDFPMLHMNGPYGDGNQEWSSHEVAVLVGGGIGVTPYASILSDLVEATSSGKHTEIKCKKNETGYNVIALLPGRNVGSSDDKITVVAANYDSLASTGGVDDNGSGVAAVLEAARVLKSVHNLCPFAHSLVFVLFDFKHKGMEGSHAFASHWLIPYLRRTNGVAGGVFVLDGLLNFDPFPTSQAIPENFPQHFPDAFRRVNEHSYMGDYLQVVGRTDVDSPLIELFRRSFAKSLRFERPWSVKKPWLLSIALPFDRPNTVADIHNYLPFLNGDHTGFWFLLPDATLNLPTIYVSDTLNYRGLMQYCSGAYCDSLNLLTDDNLHFLALAVDSTIHSVLRLAELQCASEQTERH</sequence>
<comment type="subcellular location">
    <subcellularLocation>
        <location evidence="1">Membrane</location>
        <topology evidence="1">Multi-pass membrane protein</topology>
    </subcellularLocation>
</comment>
<dbReference type="InterPro" id="IPR013130">
    <property type="entry name" value="Fe3_Rdtase_TM_dom"/>
</dbReference>
<dbReference type="GO" id="GO:0016175">
    <property type="term" value="F:superoxide-generating NAD(P)H oxidase activity"/>
    <property type="evidence" value="ECO:0007669"/>
    <property type="project" value="TreeGrafter"/>
</dbReference>
<feature type="transmembrane region" description="Helical" evidence="6">
    <location>
        <begin position="185"/>
        <end position="209"/>
    </location>
</feature>
<feature type="transmembrane region" description="Helical" evidence="6">
    <location>
        <begin position="87"/>
        <end position="108"/>
    </location>
</feature>
<dbReference type="Gene3D" id="3.40.630.10">
    <property type="entry name" value="Zn peptidases"/>
    <property type="match status" value="1"/>
</dbReference>
<dbReference type="GO" id="GO:0043020">
    <property type="term" value="C:NADPH oxidase complex"/>
    <property type="evidence" value="ECO:0007669"/>
    <property type="project" value="TreeGrafter"/>
</dbReference>
<dbReference type="InterPro" id="IPR017927">
    <property type="entry name" value="FAD-bd_FR_type"/>
</dbReference>
<evidence type="ECO:0000256" key="6">
    <source>
        <dbReference type="SAM" id="Phobius"/>
    </source>
</evidence>
<dbReference type="WBParaSite" id="PSAMB.scaffold158size70848.g2812.t1">
    <property type="protein sequence ID" value="PSAMB.scaffold158size70848.g2812.t1"/>
    <property type="gene ID" value="PSAMB.scaffold158size70848.g2812"/>
</dbReference>
<dbReference type="CDD" id="cd06186">
    <property type="entry name" value="NOX_Duox_like_FAD_NADP"/>
    <property type="match status" value="1"/>
</dbReference>
<dbReference type="InterPro" id="IPR050369">
    <property type="entry name" value="RBOH/FRE"/>
</dbReference>
<dbReference type="InterPro" id="IPR039261">
    <property type="entry name" value="FNR_nucleotide-bd"/>
</dbReference>
<keyword evidence="3 6" id="KW-1133">Transmembrane helix</keyword>
<feature type="transmembrane region" description="Helical" evidence="6">
    <location>
        <begin position="129"/>
        <end position="149"/>
    </location>
</feature>
<keyword evidence="4" id="KW-0560">Oxidoreductase</keyword>
<evidence type="ECO:0000259" key="7">
    <source>
        <dbReference type="PROSITE" id="PS51384"/>
    </source>
</evidence>
<dbReference type="InterPro" id="IPR017938">
    <property type="entry name" value="Riboflavin_synthase-like_b-brl"/>
</dbReference>
<organism evidence="8 9">
    <name type="scientific">Plectus sambesii</name>
    <dbReference type="NCBI Taxonomy" id="2011161"/>
    <lineage>
        <taxon>Eukaryota</taxon>
        <taxon>Metazoa</taxon>
        <taxon>Ecdysozoa</taxon>
        <taxon>Nematoda</taxon>
        <taxon>Chromadorea</taxon>
        <taxon>Plectida</taxon>
        <taxon>Plectina</taxon>
        <taxon>Plectoidea</taxon>
        <taxon>Plectidae</taxon>
        <taxon>Plectus</taxon>
    </lineage>
</organism>
<dbReference type="Pfam" id="PF01794">
    <property type="entry name" value="Ferric_reduct"/>
    <property type="match status" value="1"/>
</dbReference>
<dbReference type="GO" id="GO:0006952">
    <property type="term" value="P:defense response"/>
    <property type="evidence" value="ECO:0007669"/>
    <property type="project" value="TreeGrafter"/>
</dbReference>
<feature type="transmembrane region" description="Helical" evidence="6">
    <location>
        <begin position="48"/>
        <end position="67"/>
    </location>
</feature>
<dbReference type="FunFam" id="2.40.30.10:FF:000195">
    <property type="entry name" value="DUal OXidase"/>
    <property type="match status" value="1"/>
</dbReference>
<feature type="transmembrane region" description="Helical" evidence="6">
    <location>
        <begin position="250"/>
        <end position="267"/>
    </location>
</feature>
<evidence type="ECO:0000256" key="2">
    <source>
        <dbReference type="ARBA" id="ARBA00022692"/>
    </source>
</evidence>
<evidence type="ECO:0000313" key="9">
    <source>
        <dbReference type="WBParaSite" id="PSAMB.scaffold158size70848.g2812.t1"/>
    </source>
</evidence>
<dbReference type="AlphaFoldDB" id="A0A914V652"/>
<dbReference type="SUPFAM" id="SSF53187">
    <property type="entry name" value="Zn-dependent exopeptidases"/>
    <property type="match status" value="1"/>
</dbReference>
<dbReference type="SUPFAM" id="SSF63380">
    <property type="entry name" value="Riboflavin synthase domain-like"/>
    <property type="match status" value="1"/>
</dbReference>
<dbReference type="PANTHER" id="PTHR11972">
    <property type="entry name" value="NADPH OXIDASE"/>
    <property type="match status" value="1"/>
</dbReference>
<dbReference type="Pfam" id="PF04389">
    <property type="entry name" value="Peptidase_M28"/>
    <property type="match status" value="1"/>
</dbReference>
<dbReference type="InterPro" id="IPR013112">
    <property type="entry name" value="FAD-bd_8"/>
</dbReference>
<evidence type="ECO:0000256" key="3">
    <source>
        <dbReference type="ARBA" id="ARBA00022989"/>
    </source>
</evidence>
<dbReference type="InterPro" id="IPR007484">
    <property type="entry name" value="Peptidase_M28"/>
</dbReference>
<feature type="domain" description="FAD-binding FR-type" evidence="7">
    <location>
        <begin position="271"/>
        <end position="378"/>
    </location>
</feature>
<accession>A0A914V652</accession>
<dbReference type="GO" id="GO:0042554">
    <property type="term" value="P:superoxide anion generation"/>
    <property type="evidence" value="ECO:0007669"/>
    <property type="project" value="TreeGrafter"/>
</dbReference>
<protein>
    <submittedName>
        <fullName evidence="9">FAD-binding FR-type domain-containing protein</fullName>
    </submittedName>
</protein>
<keyword evidence="8" id="KW-1185">Reference proteome</keyword>
<dbReference type="PANTHER" id="PTHR11972:SF175">
    <property type="entry name" value="NAD(P)H OXIDASE (H2O2-FORMING)"/>
    <property type="match status" value="1"/>
</dbReference>
<name>A0A914V652_9BILA</name>
<dbReference type="SFLD" id="SFLDG01169">
    <property type="entry name" value="NADPH_oxidase_subgroup_(NOX)"/>
    <property type="match status" value="1"/>
</dbReference>
<reference evidence="9" key="1">
    <citation type="submission" date="2022-11" db="UniProtKB">
        <authorList>
            <consortium name="WormBaseParasite"/>
        </authorList>
    </citation>
    <scope>IDENTIFICATION</scope>
</reference>
<keyword evidence="5 6" id="KW-0472">Membrane</keyword>
<keyword evidence="2 6" id="KW-0812">Transmembrane</keyword>
<dbReference type="SUPFAM" id="SSF52343">
    <property type="entry name" value="Ferredoxin reductase-like, C-terminal NADP-linked domain"/>
    <property type="match status" value="1"/>
</dbReference>
<feature type="transmembrane region" description="Helical" evidence="6">
    <location>
        <begin position="221"/>
        <end position="238"/>
    </location>
</feature>
<dbReference type="Gene3D" id="2.40.30.10">
    <property type="entry name" value="Translation factors"/>
    <property type="match status" value="1"/>
</dbReference>
<dbReference type="Pfam" id="PF08022">
    <property type="entry name" value="FAD_binding_8"/>
    <property type="match status" value="1"/>
</dbReference>
<evidence type="ECO:0000256" key="1">
    <source>
        <dbReference type="ARBA" id="ARBA00004141"/>
    </source>
</evidence>
<evidence type="ECO:0000256" key="5">
    <source>
        <dbReference type="ARBA" id="ARBA00023136"/>
    </source>
</evidence>
<proteinExistence type="predicted"/>
<evidence type="ECO:0000313" key="8">
    <source>
        <dbReference type="Proteomes" id="UP000887566"/>
    </source>
</evidence>
<dbReference type="PROSITE" id="PS51384">
    <property type="entry name" value="FAD_FR"/>
    <property type="match status" value="1"/>
</dbReference>
<evidence type="ECO:0000256" key="4">
    <source>
        <dbReference type="ARBA" id="ARBA00023002"/>
    </source>
</evidence>
<dbReference type="Proteomes" id="UP000887566">
    <property type="component" value="Unplaced"/>
</dbReference>